<feature type="transmembrane region" description="Helical" evidence="1">
    <location>
        <begin position="196"/>
        <end position="212"/>
    </location>
</feature>
<keyword evidence="1" id="KW-0472">Membrane</keyword>
<feature type="transmembrane region" description="Helical" evidence="1">
    <location>
        <begin position="171"/>
        <end position="190"/>
    </location>
</feature>
<dbReference type="Proteomes" id="UP000275571">
    <property type="component" value="Chromosome"/>
</dbReference>
<reference evidence="2 3" key="1">
    <citation type="journal article" date="2018" name="Infect. Genet. Evol.">
        <title>Genome-wide analysis of Borrelia turcica and 'Candidatus Borrelia tachyglossi' shows relapsing fever-like genomes with unique genomic links to Lyme disease Borrelia.</title>
        <authorList>
            <person name="Gofton A.W."/>
            <person name="Margos G."/>
            <person name="Fingerle V."/>
            <person name="Hepner S."/>
            <person name="Loh S.M."/>
            <person name="Ryan U."/>
            <person name="Irwin P."/>
            <person name="Oskam C.L."/>
        </authorList>
    </citation>
    <scope>NUCLEOTIDE SEQUENCE [LARGE SCALE GENOMIC DNA]</scope>
    <source>
        <strain evidence="2 3">IST7</strain>
    </source>
</reference>
<protein>
    <submittedName>
        <fullName evidence="2">Uncharacterized protein</fullName>
    </submittedName>
</protein>
<dbReference type="AlphaFoldDB" id="A0A386PM67"/>
<sequence length="218" mass="25701">MNIFLLISLPLALKIYTLIKYPQLKQVRQNYIYLMLILFGMTIFFSLYLTEEFILYKILETNYKTNLSLAISIFIKEHLYYYIFPLLIFIFFFTFNPNSLLKKNPIFLIYFAFGLIFSKNLELIIMNSKVFGTYEYIKIPILHIIELVSTAMICERGIRISVIHTINGYKLIFIPLLLLEVIITLLKVLILINMEFYALVISITLMGIIVLNKKSLEF</sequence>
<gene>
    <name evidence="2" type="ORF">DB313_00955</name>
</gene>
<keyword evidence="1" id="KW-1133">Transmembrane helix</keyword>
<dbReference type="KEGG" id="btur:DB313_00955"/>
<keyword evidence="3" id="KW-1185">Reference proteome</keyword>
<keyword evidence="1" id="KW-0812">Transmembrane</keyword>
<dbReference type="RefSeq" id="WP_120103999.1">
    <property type="nucleotide sequence ID" value="NZ_CP028884.1"/>
</dbReference>
<dbReference type="EMBL" id="CP028884">
    <property type="protein sequence ID" value="AYE36079.1"/>
    <property type="molecule type" value="Genomic_DNA"/>
</dbReference>
<evidence type="ECO:0000313" key="3">
    <source>
        <dbReference type="Proteomes" id="UP000275571"/>
    </source>
</evidence>
<dbReference type="OrthoDB" id="350600at2"/>
<name>A0A386PM67_9SPIR</name>
<proteinExistence type="predicted"/>
<accession>A0A386PM67</accession>
<feature type="transmembrane region" description="Helical" evidence="1">
    <location>
        <begin position="107"/>
        <end position="125"/>
    </location>
</feature>
<feature type="transmembrane region" description="Helical" evidence="1">
    <location>
        <begin position="79"/>
        <end position="95"/>
    </location>
</feature>
<evidence type="ECO:0000313" key="2">
    <source>
        <dbReference type="EMBL" id="AYE36079.1"/>
    </source>
</evidence>
<feature type="transmembrane region" description="Helical" evidence="1">
    <location>
        <begin position="33"/>
        <end position="59"/>
    </location>
</feature>
<evidence type="ECO:0000256" key="1">
    <source>
        <dbReference type="SAM" id="Phobius"/>
    </source>
</evidence>
<organism evidence="2 3">
    <name type="scientific">Borrelia turcica IST7</name>
    <dbReference type="NCBI Taxonomy" id="1104446"/>
    <lineage>
        <taxon>Bacteria</taxon>
        <taxon>Pseudomonadati</taxon>
        <taxon>Spirochaetota</taxon>
        <taxon>Spirochaetia</taxon>
        <taxon>Spirochaetales</taxon>
        <taxon>Borreliaceae</taxon>
        <taxon>Borrelia</taxon>
    </lineage>
</organism>